<gene>
    <name evidence="2" type="ORF">SLS60_002584</name>
</gene>
<organism evidence="2 3">
    <name type="scientific">Paraconiothyrium brasiliense</name>
    <dbReference type="NCBI Taxonomy" id="300254"/>
    <lineage>
        <taxon>Eukaryota</taxon>
        <taxon>Fungi</taxon>
        <taxon>Dikarya</taxon>
        <taxon>Ascomycota</taxon>
        <taxon>Pezizomycotina</taxon>
        <taxon>Dothideomycetes</taxon>
        <taxon>Pleosporomycetidae</taxon>
        <taxon>Pleosporales</taxon>
        <taxon>Massarineae</taxon>
        <taxon>Didymosphaeriaceae</taxon>
        <taxon>Paraconiothyrium</taxon>
    </lineage>
</organism>
<evidence type="ECO:0000313" key="3">
    <source>
        <dbReference type="Proteomes" id="UP001521785"/>
    </source>
</evidence>
<keyword evidence="3" id="KW-1185">Reference proteome</keyword>
<dbReference type="EMBL" id="JAKJXO020000003">
    <property type="protein sequence ID" value="KAL1607649.1"/>
    <property type="molecule type" value="Genomic_DNA"/>
</dbReference>
<feature type="region of interest" description="Disordered" evidence="1">
    <location>
        <begin position="326"/>
        <end position="363"/>
    </location>
</feature>
<accession>A0ABR3RU75</accession>
<dbReference type="InterPro" id="IPR043129">
    <property type="entry name" value="ATPase_NBD"/>
</dbReference>
<proteinExistence type="predicted"/>
<comment type="caution">
    <text evidence="2">The sequence shown here is derived from an EMBL/GenBank/DDBJ whole genome shotgun (WGS) entry which is preliminary data.</text>
</comment>
<feature type="compositionally biased region" description="Polar residues" evidence="1">
    <location>
        <begin position="347"/>
        <end position="357"/>
    </location>
</feature>
<feature type="compositionally biased region" description="Low complexity" evidence="1">
    <location>
        <begin position="331"/>
        <end position="340"/>
    </location>
</feature>
<dbReference type="Proteomes" id="UP001521785">
    <property type="component" value="Unassembled WGS sequence"/>
</dbReference>
<dbReference type="SUPFAM" id="SSF53067">
    <property type="entry name" value="Actin-like ATPase domain"/>
    <property type="match status" value="1"/>
</dbReference>
<evidence type="ECO:0008006" key="4">
    <source>
        <dbReference type="Google" id="ProtNLM"/>
    </source>
</evidence>
<reference evidence="2 3" key="1">
    <citation type="submission" date="2024-02" db="EMBL/GenBank/DDBJ databases">
        <title>De novo assembly and annotation of 12 fungi associated with fruit tree decline syndrome in Ontario, Canada.</title>
        <authorList>
            <person name="Sulman M."/>
            <person name="Ellouze W."/>
            <person name="Ilyukhin E."/>
        </authorList>
    </citation>
    <scope>NUCLEOTIDE SEQUENCE [LARGE SCALE GENOMIC DNA]</scope>
    <source>
        <strain evidence="2 3">M42-189</strain>
    </source>
</reference>
<sequence>MLRKIRNKLKPLLNYHEVADLETCILDYLKNVWCFLKPHCEKKFGLGFNTRVHYIFTYPVRFQSHKLHTLQVKALKFAGMPTGPGRDCHDPNDVITNVDQGGHTFDITTAKLRHTSPLRVCEDVIPEEGTIYGMQAIKDNLRELLKVKVTKKPAYGSLEDRFDKLEKNFRAACEESNLRSIFKPVIDRAVMFITSHLDKVVTKTGRASDYFILTGGGGSCWPMRDAIWKALNQRYPKTRLVDAISKPDSVASGAILQVLDASYDEERVFNLNLCIRWKVPRGPQAKYYLTPEDLASLKGKKGVYHVEEDNYQYYDLLRRFAEKGCSDTSTRRGGARATARTPDRESVSLSTGSSNCMKANHVE</sequence>
<evidence type="ECO:0000313" key="2">
    <source>
        <dbReference type="EMBL" id="KAL1607649.1"/>
    </source>
</evidence>
<protein>
    <recommendedName>
        <fullName evidence="4">Actin-like ATPase domain-containing protein</fullName>
    </recommendedName>
</protein>
<name>A0ABR3RU75_9PLEO</name>
<evidence type="ECO:0000256" key="1">
    <source>
        <dbReference type="SAM" id="MobiDB-lite"/>
    </source>
</evidence>